<feature type="transmembrane region" description="Helical" evidence="1">
    <location>
        <begin position="126"/>
        <end position="148"/>
    </location>
</feature>
<sequence>MAYKGSAVILVPTDSKQYCVKVDGHVSFVNRYMKVTPYDIGRRIIASLGPPCNKKFRIENIDLVGPLLAVLILIAILNYGYRIKEPSATDLTMAPVTSVLLYIVVNPCLGFVLCKLARASMVFWDLVGLLGYALYSHLITLILSLMIYQEESNAFFFLCLLSFGGLSALRVCILLITSIPKPAARLLVCSTLFINHLLFLIFLHFTYMHPTFIYGRGSDKRVPTKIHTNL</sequence>
<dbReference type="AlphaFoldDB" id="A0A6J0C4V8"/>
<protein>
    <submittedName>
        <fullName evidence="3">Protein YIPF3-like</fullName>
    </submittedName>
</protein>
<evidence type="ECO:0000313" key="3">
    <source>
        <dbReference type="RefSeq" id="XP_015521419.1"/>
    </source>
</evidence>
<feature type="transmembrane region" description="Helical" evidence="1">
    <location>
        <begin position="154"/>
        <end position="176"/>
    </location>
</feature>
<keyword evidence="1" id="KW-0472">Membrane</keyword>
<gene>
    <name evidence="3" type="primary">LOC107225453</name>
</gene>
<dbReference type="InParanoid" id="A0A6J0C4V8"/>
<name>A0A6J0C4V8_NEOLC</name>
<evidence type="ECO:0000313" key="2">
    <source>
        <dbReference type="Proteomes" id="UP000829291"/>
    </source>
</evidence>
<reference evidence="3" key="1">
    <citation type="submission" date="2025-08" db="UniProtKB">
        <authorList>
            <consortium name="RefSeq"/>
        </authorList>
    </citation>
    <scope>IDENTIFICATION</scope>
    <source>
        <tissue evidence="3">Thorax and Abdomen</tissue>
    </source>
</reference>
<dbReference type="GeneID" id="107225453"/>
<dbReference type="Proteomes" id="UP000829291">
    <property type="component" value="Chromosome 5"/>
</dbReference>
<evidence type="ECO:0000256" key="1">
    <source>
        <dbReference type="SAM" id="Phobius"/>
    </source>
</evidence>
<keyword evidence="1" id="KW-1133">Transmembrane helix</keyword>
<proteinExistence type="predicted"/>
<feature type="transmembrane region" description="Helical" evidence="1">
    <location>
        <begin position="93"/>
        <end position="114"/>
    </location>
</feature>
<dbReference type="OrthoDB" id="10256463at2759"/>
<feature type="transmembrane region" description="Helical" evidence="1">
    <location>
        <begin position="183"/>
        <end position="207"/>
    </location>
</feature>
<keyword evidence="1" id="KW-0812">Transmembrane</keyword>
<organism evidence="3">
    <name type="scientific">Neodiprion lecontei</name>
    <name type="common">Redheaded pine sawfly</name>
    <dbReference type="NCBI Taxonomy" id="441921"/>
    <lineage>
        <taxon>Eukaryota</taxon>
        <taxon>Metazoa</taxon>
        <taxon>Ecdysozoa</taxon>
        <taxon>Arthropoda</taxon>
        <taxon>Hexapoda</taxon>
        <taxon>Insecta</taxon>
        <taxon>Pterygota</taxon>
        <taxon>Neoptera</taxon>
        <taxon>Endopterygota</taxon>
        <taxon>Hymenoptera</taxon>
        <taxon>Tenthredinoidea</taxon>
        <taxon>Diprionidae</taxon>
        <taxon>Diprioninae</taxon>
        <taxon>Neodiprion</taxon>
    </lineage>
</organism>
<keyword evidence="2" id="KW-1185">Reference proteome</keyword>
<feature type="transmembrane region" description="Helical" evidence="1">
    <location>
        <begin position="63"/>
        <end position="81"/>
    </location>
</feature>
<accession>A0A6J0C4V8</accession>
<dbReference type="KEGG" id="nlo:107225453"/>
<dbReference type="RefSeq" id="XP_015521419.1">
    <property type="nucleotide sequence ID" value="XM_015665933.2"/>
</dbReference>